<gene>
    <name evidence="6" type="ORF">SAMN05444274_107167</name>
</gene>
<comment type="catalytic activity">
    <reaction evidence="1">
        <text>ATP + protein L-histidine = ADP + protein N-phospho-L-histidine.</text>
        <dbReference type="EC" id="2.7.13.3"/>
    </reaction>
</comment>
<dbReference type="InterPro" id="IPR011123">
    <property type="entry name" value="Y_Y_Y"/>
</dbReference>
<dbReference type="InterPro" id="IPR005467">
    <property type="entry name" value="His_kinase_dom"/>
</dbReference>
<dbReference type="SMART" id="SM00388">
    <property type="entry name" value="HisKA"/>
    <property type="match status" value="1"/>
</dbReference>
<dbReference type="EC" id="2.7.13.3" evidence="2"/>
<dbReference type="Pfam" id="PF07495">
    <property type="entry name" value="Y_Y_Y"/>
    <property type="match status" value="1"/>
</dbReference>
<evidence type="ECO:0000259" key="5">
    <source>
        <dbReference type="PROSITE" id="PS50109"/>
    </source>
</evidence>
<accession>A0A1M5DMH2</accession>
<dbReference type="InterPro" id="IPR011110">
    <property type="entry name" value="Reg_prop"/>
</dbReference>
<dbReference type="Pfam" id="PF07494">
    <property type="entry name" value="Reg_prop"/>
    <property type="match status" value="1"/>
</dbReference>
<dbReference type="SUPFAM" id="SSF47384">
    <property type="entry name" value="Homodimeric domain of signal transducing histidine kinase"/>
    <property type="match status" value="1"/>
</dbReference>
<name>A0A1M5DMH2_9BACT</name>
<dbReference type="InterPro" id="IPR003661">
    <property type="entry name" value="HisK_dim/P_dom"/>
</dbReference>
<dbReference type="InterPro" id="IPR036097">
    <property type="entry name" value="HisK_dim/P_sf"/>
</dbReference>
<dbReference type="SUPFAM" id="SSF63829">
    <property type="entry name" value="Calcium-dependent phosphotriesterase"/>
    <property type="match status" value="3"/>
</dbReference>
<dbReference type="Proteomes" id="UP000184164">
    <property type="component" value="Unassembled WGS sequence"/>
</dbReference>
<evidence type="ECO:0000256" key="4">
    <source>
        <dbReference type="SAM" id="Phobius"/>
    </source>
</evidence>
<dbReference type="PANTHER" id="PTHR43547:SF2">
    <property type="entry name" value="HYBRID SIGNAL TRANSDUCTION HISTIDINE KINASE C"/>
    <property type="match status" value="1"/>
</dbReference>
<evidence type="ECO:0000256" key="3">
    <source>
        <dbReference type="ARBA" id="ARBA00022553"/>
    </source>
</evidence>
<dbReference type="RefSeq" id="WP_073002768.1">
    <property type="nucleotide sequence ID" value="NZ_FQUM01000007.1"/>
</dbReference>
<organism evidence="6 7">
    <name type="scientific">Mariniphaga anaerophila</name>
    <dbReference type="NCBI Taxonomy" id="1484053"/>
    <lineage>
        <taxon>Bacteria</taxon>
        <taxon>Pseudomonadati</taxon>
        <taxon>Bacteroidota</taxon>
        <taxon>Bacteroidia</taxon>
        <taxon>Marinilabiliales</taxon>
        <taxon>Prolixibacteraceae</taxon>
        <taxon>Mariniphaga</taxon>
    </lineage>
</organism>
<proteinExistence type="predicted"/>
<dbReference type="InterPro" id="IPR004358">
    <property type="entry name" value="Sig_transdc_His_kin-like_C"/>
</dbReference>
<keyword evidence="4" id="KW-0472">Membrane</keyword>
<dbReference type="Pfam" id="PF02518">
    <property type="entry name" value="HATPase_c"/>
    <property type="match status" value="1"/>
</dbReference>
<dbReference type="InterPro" id="IPR015943">
    <property type="entry name" value="WD40/YVTN_repeat-like_dom_sf"/>
</dbReference>
<keyword evidence="4" id="KW-0812">Transmembrane</keyword>
<evidence type="ECO:0000256" key="2">
    <source>
        <dbReference type="ARBA" id="ARBA00012438"/>
    </source>
</evidence>
<dbReference type="PANTHER" id="PTHR43547">
    <property type="entry name" value="TWO-COMPONENT HISTIDINE KINASE"/>
    <property type="match status" value="1"/>
</dbReference>
<evidence type="ECO:0000313" key="7">
    <source>
        <dbReference type="Proteomes" id="UP000184164"/>
    </source>
</evidence>
<dbReference type="Gene3D" id="2.60.40.10">
    <property type="entry name" value="Immunoglobulins"/>
    <property type="match status" value="1"/>
</dbReference>
<evidence type="ECO:0000256" key="1">
    <source>
        <dbReference type="ARBA" id="ARBA00000085"/>
    </source>
</evidence>
<reference evidence="6 7" key="1">
    <citation type="submission" date="2016-11" db="EMBL/GenBank/DDBJ databases">
        <authorList>
            <person name="Jaros S."/>
            <person name="Januszkiewicz K."/>
            <person name="Wedrychowicz H."/>
        </authorList>
    </citation>
    <scope>NUCLEOTIDE SEQUENCE [LARGE SCALE GENOMIC DNA]</scope>
    <source>
        <strain evidence="6 7">DSM 26910</strain>
    </source>
</reference>
<dbReference type="EMBL" id="FQUM01000007">
    <property type="protein sequence ID" value="SHF68173.1"/>
    <property type="molecule type" value="Genomic_DNA"/>
</dbReference>
<dbReference type="Gene3D" id="1.10.287.130">
    <property type="match status" value="1"/>
</dbReference>
<dbReference type="Pfam" id="PF00512">
    <property type="entry name" value="HisKA"/>
    <property type="match status" value="1"/>
</dbReference>
<feature type="domain" description="Histidine kinase" evidence="5">
    <location>
        <begin position="863"/>
        <end position="1080"/>
    </location>
</feature>
<sequence>MKVSKRLLIFLLSLTLVFSVVAVYPSVAFYHYGIENGLPESRIVAISQDSTGFIWLAGENSVFRFDGNRFITYQNTYSDDSSAAFVRINALFTDSRGTLWVGTNNGLFQFDIGKNQFVKAAGSLGESRILDFSEDKGGNLWIASDEGLVKFSPAIKKTVWFTDAESSINAAFKKLPTDYIRQVTCQPDGKIWLFTFPFGLYLFDPATNQVDDFSKTDGFDFSQTNISELHFSSGFLYVGTLSKGFFRMDATKRKVYDEPVNQSVRAIHHFQQMNDSVFWLATNNGLFRYNVLSENVTRYTNVPNNPLSLNRTTINFVYVDKNENLWLSLGIRGIDFGLMNVPFSHLLVSGDEAYELAQKEVTSIYFEHEGNMWLGYESGLIEKHSYAPKGKEKFRLPQKKAGVTPGSVMAIFEDSEKRTWAGGWMSGLNVLMPRANAFLPAKIKPDSVSRLVETADVRGIAEDAEGNIWVSFHGIGLGKYHPTTQSLKIYKHDEERPFSSLSNNYTYNFCFDIEGNLWIASAHGVSKFNPETEEFSCFFNDVNNQETLNSNTVKTVFCDSAGVVWAGTDKGLNAYSPAKNSFIPVFTDHDFSFLSISSIQSVNPGELWLSTNSGIFRVEYAWNEDETAMTIETKYFSRSDGLLSSNYFARAAATSGDGIVFFAGNEGIDYFDPWKTYSYKKPAAQVFISEILADGTPVFPQGVSEIGDGEKLVLKYGHKTLFIRFSGLDLSNPGTKNFRYKLEGLNDDWVYLQNEQMVSFTHLLPGTYFFTLEIQQNDKQWDGPNGVLQIVIKRPFWLSWLFYVPLLLIVAGVFLAVLKIRSRVLIARQRELERIIDERTKELTVKNNQLEIANQTKSKLLSIISHDLRSPFSGLLGILDLLTDPDSGIPCEKHTELLVAAKASANDTFELLENLLLWARSQMKEMKCRIEKQDLSKVLQKNVNLKKQIAAHKNITLSGHFPDALEASFDREMVNTVIRNILSNALKFTPSGGEVNLLAKTEGSTVIVSVADTGIGIKEENMEQIFSLGKSNGKGTLGEIGTGLGLVICKEFVERNGGKIWAEPNSPAGTVFHFSLPVNKESDR</sequence>
<dbReference type="PROSITE" id="PS50109">
    <property type="entry name" value="HIS_KIN"/>
    <property type="match status" value="1"/>
</dbReference>
<dbReference type="STRING" id="1484053.SAMN05444274_107167"/>
<dbReference type="GO" id="GO:0000155">
    <property type="term" value="F:phosphorelay sensor kinase activity"/>
    <property type="evidence" value="ECO:0007669"/>
    <property type="project" value="InterPro"/>
</dbReference>
<evidence type="ECO:0000313" key="6">
    <source>
        <dbReference type="EMBL" id="SHF68173.1"/>
    </source>
</evidence>
<dbReference type="PRINTS" id="PR00344">
    <property type="entry name" value="BCTRLSENSOR"/>
</dbReference>
<keyword evidence="7" id="KW-1185">Reference proteome</keyword>
<dbReference type="SUPFAM" id="SSF55874">
    <property type="entry name" value="ATPase domain of HSP90 chaperone/DNA topoisomerase II/histidine kinase"/>
    <property type="match status" value="1"/>
</dbReference>
<protein>
    <recommendedName>
        <fullName evidence="2">histidine kinase</fullName>
        <ecNumber evidence="2">2.7.13.3</ecNumber>
    </recommendedName>
</protein>
<dbReference type="Gene3D" id="2.130.10.10">
    <property type="entry name" value="YVTN repeat-like/Quinoprotein amine dehydrogenase"/>
    <property type="match status" value="2"/>
</dbReference>
<keyword evidence="3" id="KW-0597">Phosphoprotein</keyword>
<dbReference type="InterPro" id="IPR036890">
    <property type="entry name" value="HATPase_C_sf"/>
</dbReference>
<dbReference type="InterPro" id="IPR003594">
    <property type="entry name" value="HATPase_dom"/>
</dbReference>
<dbReference type="InterPro" id="IPR013783">
    <property type="entry name" value="Ig-like_fold"/>
</dbReference>
<dbReference type="SMART" id="SM00387">
    <property type="entry name" value="HATPase_c"/>
    <property type="match status" value="1"/>
</dbReference>
<dbReference type="AlphaFoldDB" id="A0A1M5DMH2"/>
<dbReference type="OrthoDB" id="717811at2"/>
<dbReference type="CDD" id="cd00082">
    <property type="entry name" value="HisKA"/>
    <property type="match status" value="1"/>
</dbReference>
<dbReference type="Gene3D" id="3.30.565.10">
    <property type="entry name" value="Histidine kinase-like ATPase, C-terminal domain"/>
    <property type="match status" value="1"/>
</dbReference>
<feature type="transmembrane region" description="Helical" evidence="4">
    <location>
        <begin position="797"/>
        <end position="818"/>
    </location>
</feature>
<keyword evidence="4" id="KW-1133">Transmembrane helix</keyword>